<dbReference type="PROSITE" id="PS51257">
    <property type="entry name" value="PROKAR_LIPOPROTEIN"/>
    <property type="match status" value="1"/>
</dbReference>
<accession>A0A918LSZ4</accession>
<dbReference type="Proteomes" id="UP000619486">
    <property type="component" value="Unassembled WGS sequence"/>
</dbReference>
<keyword evidence="2" id="KW-0732">Signal</keyword>
<evidence type="ECO:0000256" key="1">
    <source>
        <dbReference type="SAM" id="MobiDB-lite"/>
    </source>
</evidence>
<reference evidence="3" key="2">
    <citation type="submission" date="2020-09" db="EMBL/GenBank/DDBJ databases">
        <authorList>
            <person name="Sun Q."/>
            <person name="Ohkuma M."/>
        </authorList>
    </citation>
    <scope>NUCLEOTIDE SEQUENCE</scope>
    <source>
        <strain evidence="3">JCM 3172</strain>
    </source>
</reference>
<dbReference type="EMBL" id="BMQQ01000020">
    <property type="protein sequence ID" value="GGT48354.1"/>
    <property type="molecule type" value="Genomic_DNA"/>
</dbReference>
<evidence type="ECO:0000313" key="3">
    <source>
        <dbReference type="EMBL" id="GGT48354.1"/>
    </source>
</evidence>
<gene>
    <name evidence="3" type="ORF">GCM10014713_48380</name>
</gene>
<evidence type="ECO:0000313" key="4">
    <source>
        <dbReference type="Proteomes" id="UP000619486"/>
    </source>
</evidence>
<feature type="signal peptide" evidence="2">
    <location>
        <begin position="1"/>
        <end position="22"/>
    </location>
</feature>
<name>A0A918LSZ4_9ACTN</name>
<reference evidence="3" key="1">
    <citation type="journal article" date="2014" name="Int. J. Syst. Evol. Microbiol.">
        <title>Complete genome sequence of Corynebacterium casei LMG S-19264T (=DSM 44701T), isolated from a smear-ripened cheese.</title>
        <authorList>
            <consortium name="US DOE Joint Genome Institute (JGI-PGF)"/>
            <person name="Walter F."/>
            <person name="Albersmeier A."/>
            <person name="Kalinowski J."/>
            <person name="Ruckert C."/>
        </authorList>
    </citation>
    <scope>NUCLEOTIDE SEQUENCE</scope>
    <source>
        <strain evidence="3">JCM 3172</strain>
    </source>
</reference>
<dbReference type="AlphaFoldDB" id="A0A918LSZ4"/>
<dbReference type="RefSeq" id="WP_189203680.1">
    <property type="nucleotide sequence ID" value="NZ_BMQQ01000020.1"/>
</dbReference>
<proteinExistence type="predicted"/>
<organism evidence="3 4">
    <name type="scientific">Streptomyces purpureus</name>
    <dbReference type="NCBI Taxonomy" id="1951"/>
    <lineage>
        <taxon>Bacteria</taxon>
        <taxon>Bacillati</taxon>
        <taxon>Actinomycetota</taxon>
        <taxon>Actinomycetes</taxon>
        <taxon>Kitasatosporales</taxon>
        <taxon>Streptomycetaceae</taxon>
        <taxon>Streptomyces</taxon>
    </lineage>
</organism>
<comment type="caution">
    <text evidence="3">The sequence shown here is derived from an EMBL/GenBank/DDBJ whole genome shotgun (WGS) entry which is preliminary data.</text>
</comment>
<keyword evidence="4" id="KW-1185">Reference proteome</keyword>
<feature type="chain" id="PRO_5039401563" description="Lipoprotein" evidence="2">
    <location>
        <begin position="23"/>
        <end position="213"/>
    </location>
</feature>
<feature type="region of interest" description="Disordered" evidence="1">
    <location>
        <begin position="74"/>
        <end position="109"/>
    </location>
</feature>
<protein>
    <recommendedName>
        <fullName evidence="5">Lipoprotein</fullName>
    </recommendedName>
</protein>
<evidence type="ECO:0008006" key="5">
    <source>
        <dbReference type="Google" id="ProtNLM"/>
    </source>
</evidence>
<feature type="compositionally biased region" description="Basic and acidic residues" evidence="1">
    <location>
        <begin position="74"/>
        <end position="93"/>
    </location>
</feature>
<sequence length="213" mass="23043">MRRRHTALAGAGALLLTATLTACGIQGSDVIEAGGAATIDVSPQHRQRVLLFFVGQDGRVLPVARARENLFGDPLGRIEHDQPPPTDWPREDPAAGWGTSDPWTDQDLPRLGTDKTLALLMYGPRKAERAVGLGTRLPDPDKQAFQVSHQEGATAEPGAPRRVWIRTSLTVTELDWAAVQQIVCTAVYAEDPSGEVEVVLRGPDGERDPARCE</sequence>
<evidence type="ECO:0000256" key="2">
    <source>
        <dbReference type="SAM" id="SignalP"/>
    </source>
</evidence>